<proteinExistence type="predicted"/>
<protein>
    <submittedName>
        <fullName evidence="3">Restriction endonuclease</fullName>
    </submittedName>
</protein>
<name>A0ABX1P1Q8_9RHOO</name>
<dbReference type="EMBL" id="WTVP01000105">
    <property type="protein sequence ID" value="NMG17716.1"/>
    <property type="molecule type" value="Genomic_DNA"/>
</dbReference>
<sequence>MKNKNDYIEAAHQIIISLGLPRAQRNERSALCLLALLNLTPGKAWAKAENPLVGITPIMDWSRVHYDKEYKPNTRETFRRQTMHQFCDAGIALYNPDKPDRPVNSPKAVYQVEPAALSLLRSFGTPAWHDNLTTYLSKRETLVARYAKEREQNRIPVQIAPGKEITLSPGDHSELIRAIVEEFGPRYVPGGVLIYAGDTGDKMGYVDAVLLAELGVKVDSHGKMPDVVLYCPKRKWLLLVESVTSHGPVDGKRHAELARLFARSTAGLVYVTAFPNRSIMGRYLGEIAWETEVWVADAPSHLIHFNGVRFLGPYDA</sequence>
<feature type="domain" description="BsuBI/PstI restriction endonuclease" evidence="1">
    <location>
        <begin position="155"/>
        <end position="307"/>
    </location>
</feature>
<evidence type="ECO:0000259" key="2">
    <source>
        <dbReference type="Pfam" id="PF17728"/>
    </source>
</evidence>
<keyword evidence="3" id="KW-0378">Hydrolase</keyword>
<keyword evidence="4" id="KW-1185">Reference proteome</keyword>
<organism evidence="3 4">
    <name type="scientific">Aromatoleum bremense</name>
    <dbReference type="NCBI Taxonomy" id="76115"/>
    <lineage>
        <taxon>Bacteria</taxon>
        <taxon>Pseudomonadati</taxon>
        <taxon>Pseudomonadota</taxon>
        <taxon>Betaproteobacteria</taxon>
        <taxon>Rhodocyclales</taxon>
        <taxon>Rhodocyclaceae</taxon>
        <taxon>Aromatoleum</taxon>
    </lineage>
</organism>
<keyword evidence="3" id="KW-0255">Endonuclease</keyword>
<feature type="domain" description="BsuBI/PstI restriction endonuclease HTH" evidence="2">
    <location>
        <begin position="6"/>
        <end position="143"/>
    </location>
</feature>
<dbReference type="Gene3D" id="3.40.1350.80">
    <property type="match status" value="1"/>
</dbReference>
<dbReference type="InterPro" id="IPR009528">
    <property type="entry name" value="Restrct_endonuc_II_BsuBI_C"/>
</dbReference>
<dbReference type="GO" id="GO:0004519">
    <property type="term" value="F:endonuclease activity"/>
    <property type="evidence" value="ECO:0007669"/>
    <property type="project" value="UniProtKB-KW"/>
</dbReference>
<dbReference type="InterPro" id="IPR041962">
    <property type="entry name" value="BsuBI/PstI_N_sf"/>
</dbReference>
<dbReference type="Pfam" id="PF06616">
    <property type="entry name" value="BsuBI_PstI_RE"/>
    <property type="match status" value="1"/>
</dbReference>
<gene>
    <name evidence="3" type="ORF">GPA24_19715</name>
</gene>
<evidence type="ECO:0000259" key="1">
    <source>
        <dbReference type="Pfam" id="PF06616"/>
    </source>
</evidence>
<accession>A0ABX1P1Q8</accession>
<dbReference type="Gene3D" id="1.10.10.1820">
    <property type="entry name" value="BsuBI/PstI restriction endonuclease-like"/>
    <property type="match status" value="1"/>
</dbReference>
<evidence type="ECO:0000313" key="3">
    <source>
        <dbReference type="EMBL" id="NMG17716.1"/>
    </source>
</evidence>
<dbReference type="InterPro" id="IPR041454">
    <property type="entry name" value="BsuBI/PstI_N"/>
</dbReference>
<comment type="caution">
    <text evidence="3">The sequence shown here is derived from an EMBL/GenBank/DDBJ whole genome shotgun (WGS) entry which is preliminary data.</text>
</comment>
<dbReference type="InterPro" id="IPR041963">
    <property type="entry name" value="BsuBI/PstI_C_sf"/>
</dbReference>
<dbReference type="RefSeq" id="WP_169204207.1">
    <property type="nucleotide sequence ID" value="NZ_WTVP01000105.1"/>
</dbReference>
<dbReference type="Proteomes" id="UP000633943">
    <property type="component" value="Unassembled WGS sequence"/>
</dbReference>
<evidence type="ECO:0000313" key="4">
    <source>
        <dbReference type="Proteomes" id="UP000633943"/>
    </source>
</evidence>
<dbReference type="Pfam" id="PF17728">
    <property type="entry name" value="BsuBI_PstI_RE_N"/>
    <property type="match status" value="1"/>
</dbReference>
<keyword evidence="3" id="KW-0540">Nuclease</keyword>
<reference evidence="3 4" key="1">
    <citation type="submission" date="2019-12" db="EMBL/GenBank/DDBJ databases">
        <title>Comparative genomics gives insights into the taxonomy of the Azoarcus-Aromatoleum group and reveals separate origins of nif in the plant-associated Azoarcus and non-plant-associated Aromatoleum sub-groups.</title>
        <authorList>
            <person name="Lafos M."/>
            <person name="Maluk M."/>
            <person name="Batista M."/>
            <person name="Junghare M."/>
            <person name="Carmona M."/>
            <person name="Faoro H."/>
            <person name="Cruz L.M."/>
            <person name="Battistoni F."/>
            <person name="De Souza E."/>
            <person name="Pedrosa F."/>
            <person name="Chen W.-M."/>
            <person name="Poole P.S."/>
            <person name="Dixon R.A."/>
            <person name="James E.K."/>
        </authorList>
    </citation>
    <scope>NUCLEOTIDE SEQUENCE [LARGE SCALE GENOMIC DNA]</scope>
    <source>
        <strain evidence="3 4">PbN1</strain>
    </source>
</reference>